<comment type="caution">
    <text evidence="7">The sequence shown here is derived from an EMBL/GenBank/DDBJ whole genome shotgun (WGS) entry which is preliminary data.</text>
</comment>
<dbReference type="Proteomes" id="UP000277582">
    <property type="component" value="Unassembled WGS sequence"/>
</dbReference>
<dbReference type="OrthoDB" id="26910at2157"/>
<dbReference type="GO" id="GO:0016491">
    <property type="term" value="F:oxidoreductase activity"/>
    <property type="evidence" value="ECO:0007669"/>
    <property type="project" value="UniProtKB-KW"/>
</dbReference>
<dbReference type="RefSeq" id="WP_125670732.1">
    <property type="nucleotide sequence ID" value="NZ_RCOS01000058.1"/>
</dbReference>
<dbReference type="EMBL" id="RCOS01000058">
    <property type="protein sequence ID" value="RSN76503.1"/>
    <property type="molecule type" value="Genomic_DNA"/>
</dbReference>
<dbReference type="GO" id="GO:0071949">
    <property type="term" value="F:FAD binding"/>
    <property type="evidence" value="ECO:0007669"/>
    <property type="project" value="InterPro"/>
</dbReference>
<organism evidence="7 8">
    <name type="scientific">Candidatus Methanodesulfokora washburnensis</name>
    <dbReference type="NCBI Taxonomy" id="2478471"/>
    <lineage>
        <taxon>Archaea</taxon>
        <taxon>Thermoproteota</taxon>
        <taxon>Candidatus Korarchaeia</taxon>
        <taxon>Candidatus Korarchaeia incertae sedis</taxon>
        <taxon>Candidatus Methanodesulfokora</taxon>
    </lineage>
</organism>
<dbReference type="PROSITE" id="PS51387">
    <property type="entry name" value="FAD_PCMH"/>
    <property type="match status" value="1"/>
</dbReference>
<dbReference type="Gene3D" id="3.30.70.2740">
    <property type="match status" value="1"/>
</dbReference>
<name>A0A3R9RR04_9CREN</name>
<dbReference type="InterPro" id="IPR016166">
    <property type="entry name" value="FAD-bd_PCMH"/>
</dbReference>
<dbReference type="PANTHER" id="PTHR42934:SF2">
    <property type="entry name" value="GLYCOLATE OXIDASE SUBUNIT GLCD"/>
    <property type="match status" value="1"/>
</dbReference>
<dbReference type="AlphaFoldDB" id="A0A3R9RR04"/>
<keyword evidence="3" id="KW-0285">Flavoprotein</keyword>
<keyword evidence="5" id="KW-0560">Oxidoreductase</keyword>
<accession>A0A3R9RR04</accession>
<feature type="domain" description="FAD-binding PCMH-type" evidence="6">
    <location>
        <begin position="37"/>
        <end position="218"/>
    </location>
</feature>
<evidence type="ECO:0000256" key="4">
    <source>
        <dbReference type="ARBA" id="ARBA00022827"/>
    </source>
</evidence>
<reference evidence="7 8" key="1">
    <citation type="submission" date="2018-10" db="EMBL/GenBank/DDBJ databases">
        <title>Co-occurring genomic capacity for anaerobic methane metabolism and dissimilatory sulfite reduction discovered in the Korarchaeota.</title>
        <authorList>
            <person name="Mckay L.J."/>
            <person name="Dlakic M."/>
            <person name="Fields M.W."/>
            <person name="Delmont T.O."/>
            <person name="Eren A.M."/>
            <person name="Jay Z.J."/>
            <person name="Klingelsmith K.B."/>
            <person name="Rusch D.B."/>
            <person name="Inskeep W.P."/>
        </authorList>
    </citation>
    <scope>NUCLEOTIDE SEQUENCE [LARGE SCALE GENOMIC DNA]</scope>
    <source>
        <strain evidence="7 8">MDKW</strain>
    </source>
</reference>
<dbReference type="Gene3D" id="1.10.45.10">
    <property type="entry name" value="Vanillyl-alcohol Oxidase, Chain A, domain 4"/>
    <property type="match status" value="1"/>
</dbReference>
<evidence type="ECO:0000256" key="3">
    <source>
        <dbReference type="ARBA" id="ARBA00022630"/>
    </source>
</evidence>
<dbReference type="InterPro" id="IPR006094">
    <property type="entry name" value="Oxid_FAD_bind_N"/>
</dbReference>
<dbReference type="InterPro" id="IPR004113">
    <property type="entry name" value="FAD-bd_oxidored_4_C"/>
</dbReference>
<proteinExistence type="inferred from homology"/>
<keyword evidence="8" id="KW-1185">Reference proteome</keyword>
<gene>
    <name evidence="7" type="ORF">D6D85_03890</name>
</gene>
<dbReference type="InterPro" id="IPR036318">
    <property type="entry name" value="FAD-bd_PCMH-like_sf"/>
</dbReference>
<dbReference type="InterPro" id="IPR051914">
    <property type="entry name" value="FAD-linked_OxidoTrans_Type4"/>
</dbReference>
<protein>
    <submittedName>
        <fullName evidence="7">FAD-binding protein</fullName>
    </submittedName>
</protein>
<dbReference type="SUPFAM" id="SSF55103">
    <property type="entry name" value="FAD-linked oxidases, C-terminal domain"/>
    <property type="match status" value="1"/>
</dbReference>
<sequence>MPSKKDVIKDLRKILGEEAVEDDDLVVRMYSKDAVYFEGNAIAVVFPTSTSQVSALLSYAYRNDLRIYPQGSASEIVGSSTPAEDGIVISFNRMNKIKQYSTVDMYITAEPGVRLVEINEFLAKEGYTFPIDPASVKSATVGGAINSGAGGMMGLRYGTMKDAVLGLEVVLPDEKGTVLRLGGRTTKHRVGYDLIRLIVGSEGTLAVVTEATLKIVPLPENTVNIAAFFPSLEDLANAVVELKKRKFNLYITEFLDSYTVEKTVEALKLKIKGKGNMLIVSVDVPVEAADRTLSALKEVMVSNNASSIIEARSLKEAEEKGIFDVRRGYYPASIRIAAEGRKDPRTRPIVYVEDISVPPSKMAECVRKVRELAEKYGIEMTLGGHIGDGNLHPVLWFEEGDEEKKEKVFRFIRDLMQLAIDLGGTVSSEHGIGTTKKEGLIMELEANKSEKALDIMKEIKRIFDPKGILNPGKLW</sequence>
<evidence type="ECO:0000313" key="8">
    <source>
        <dbReference type="Proteomes" id="UP000277582"/>
    </source>
</evidence>
<comment type="similarity">
    <text evidence="2">Belongs to the FAD-binding oxidoreductase/transferase type 4 family.</text>
</comment>
<evidence type="ECO:0000313" key="7">
    <source>
        <dbReference type="EMBL" id="RSN76503.1"/>
    </source>
</evidence>
<evidence type="ECO:0000256" key="1">
    <source>
        <dbReference type="ARBA" id="ARBA00001974"/>
    </source>
</evidence>
<dbReference type="InterPro" id="IPR016171">
    <property type="entry name" value="Vanillyl_alc_oxidase_C-sub2"/>
</dbReference>
<comment type="cofactor">
    <cofactor evidence="1">
        <name>FAD</name>
        <dbReference type="ChEBI" id="CHEBI:57692"/>
    </cofactor>
</comment>
<dbReference type="SUPFAM" id="SSF56176">
    <property type="entry name" value="FAD-binding/transporter-associated domain-like"/>
    <property type="match status" value="1"/>
</dbReference>
<dbReference type="FunFam" id="1.10.45.10:FF:000001">
    <property type="entry name" value="D-lactate dehydrogenase mitochondrial"/>
    <property type="match status" value="1"/>
</dbReference>
<dbReference type="PANTHER" id="PTHR42934">
    <property type="entry name" value="GLYCOLATE OXIDASE SUBUNIT GLCD"/>
    <property type="match status" value="1"/>
</dbReference>
<dbReference type="Gene3D" id="3.30.465.10">
    <property type="match status" value="1"/>
</dbReference>
<evidence type="ECO:0000256" key="5">
    <source>
        <dbReference type="ARBA" id="ARBA00023002"/>
    </source>
</evidence>
<dbReference type="InterPro" id="IPR016169">
    <property type="entry name" value="FAD-bd_PCMH_sub2"/>
</dbReference>
<dbReference type="Pfam" id="PF01565">
    <property type="entry name" value="FAD_binding_4"/>
    <property type="match status" value="1"/>
</dbReference>
<dbReference type="FunFam" id="3.30.70.2740:FF:000001">
    <property type="entry name" value="D-lactate dehydrogenase mitochondrial"/>
    <property type="match status" value="1"/>
</dbReference>
<evidence type="ECO:0000256" key="2">
    <source>
        <dbReference type="ARBA" id="ARBA00008000"/>
    </source>
</evidence>
<dbReference type="Pfam" id="PF02913">
    <property type="entry name" value="FAD-oxidase_C"/>
    <property type="match status" value="1"/>
</dbReference>
<evidence type="ECO:0000259" key="6">
    <source>
        <dbReference type="PROSITE" id="PS51387"/>
    </source>
</evidence>
<keyword evidence="4" id="KW-0274">FAD</keyword>
<dbReference type="InterPro" id="IPR016164">
    <property type="entry name" value="FAD-linked_Oxase-like_C"/>
</dbReference>